<dbReference type="GO" id="GO:0010333">
    <property type="term" value="F:terpene synthase activity"/>
    <property type="evidence" value="ECO:0007669"/>
    <property type="project" value="InterPro"/>
</dbReference>
<accession>A0AAN7BG63</accession>
<comment type="similarity">
    <text evidence="2 4">Belongs to the terpene synthase family.</text>
</comment>
<keyword evidence="3 4" id="KW-0460">Magnesium</keyword>
<evidence type="ECO:0000313" key="5">
    <source>
        <dbReference type="EMBL" id="KAK4222457.1"/>
    </source>
</evidence>
<evidence type="ECO:0000256" key="1">
    <source>
        <dbReference type="ARBA" id="ARBA00001946"/>
    </source>
</evidence>
<evidence type="ECO:0000256" key="2">
    <source>
        <dbReference type="ARBA" id="ARBA00006333"/>
    </source>
</evidence>
<keyword evidence="4" id="KW-0456">Lyase</keyword>
<dbReference type="EMBL" id="MU865471">
    <property type="protein sequence ID" value="KAK4222457.1"/>
    <property type="molecule type" value="Genomic_DNA"/>
</dbReference>
<protein>
    <recommendedName>
        <fullName evidence="4">Terpene synthase</fullName>
        <ecNumber evidence="4">4.2.3.-</ecNumber>
    </recommendedName>
</protein>
<keyword evidence="6" id="KW-1185">Reference proteome</keyword>
<name>A0AAN7BG63_9PEZI</name>
<comment type="cofactor">
    <cofactor evidence="1 4">
        <name>Mg(2+)</name>
        <dbReference type="ChEBI" id="CHEBI:18420"/>
    </cofactor>
</comment>
<dbReference type="PANTHER" id="PTHR35201">
    <property type="entry name" value="TERPENE SYNTHASE"/>
    <property type="match status" value="1"/>
</dbReference>
<dbReference type="GO" id="GO:0046872">
    <property type="term" value="F:metal ion binding"/>
    <property type="evidence" value="ECO:0007669"/>
    <property type="project" value="UniProtKB-KW"/>
</dbReference>
<dbReference type="AlphaFoldDB" id="A0AAN7BG63"/>
<dbReference type="SUPFAM" id="SSF48576">
    <property type="entry name" value="Terpenoid synthases"/>
    <property type="match status" value="1"/>
</dbReference>
<dbReference type="Gene3D" id="1.10.600.10">
    <property type="entry name" value="Farnesyl Diphosphate Synthase"/>
    <property type="match status" value="1"/>
</dbReference>
<gene>
    <name evidence="5" type="ORF">QBC38DRAFT_489838</name>
</gene>
<dbReference type="Proteomes" id="UP001301958">
    <property type="component" value="Unassembled WGS sequence"/>
</dbReference>
<dbReference type="EC" id="4.2.3.-" evidence="4"/>
<reference evidence="5" key="2">
    <citation type="submission" date="2023-05" db="EMBL/GenBank/DDBJ databases">
        <authorList>
            <consortium name="Lawrence Berkeley National Laboratory"/>
            <person name="Steindorff A."/>
            <person name="Hensen N."/>
            <person name="Bonometti L."/>
            <person name="Westerberg I."/>
            <person name="Brannstrom I.O."/>
            <person name="Guillou S."/>
            <person name="Cros-Aarteil S."/>
            <person name="Calhoun S."/>
            <person name="Haridas S."/>
            <person name="Kuo A."/>
            <person name="Mondo S."/>
            <person name="Pangilinan J."/>
            <person name="Riley R."/>
            <person name="Labutti K."/>
            <person name="Andreopoulos B."/>
            <person name="Lipzen A."/>
            <person name="Chen C."/>
            <person name="Yanf M."/>
            <person name="Daum C."/>
            <person name="Ng V."/>
            <person name="Clum A."/>
            <person name="Ohm R."/>
            <person name="Martin F."/>
            <person name="Silar P."/>
            <person name="Natvig D."/>
            <person name="Lalanne C."/>
            <person name="Gautier V."/>
            <person name="Ament-Velasquez S.L."/>
            <person name="Kruys A."/>
            <person name="Hutchinson M.I."/>
            <person name="Powell A.J."/>
            <person name="Barry K."/>
            <person name="Miller A.N."/>
            <person name="Grigoriev I.V."/>
            <person name="Debuchy R."/>
            <person name="Gladieux P."/>
            <person name="Thoren M.H."/>
            <person name="Johannesson H."/>
        </authorList>
    </citation>
    <scope>NUCLEOTIDE SEQUENCE</scope>
    <source>
        <strain evidence="5">CBS 990.96</strain>
    </source>
</reference>
<dbReference type="InterPro" id="IPR008949">
    <property type="entry name" value="Isoprenoid_synthase_dom_sf"/>
</dbReference>
<dbReference type="Pfam" id="PF19086">
    <property type="entry name" value="Terpene_syn_C_2"/>
    <property type="match status" value="1"/>
</dbReference>
<dbReference type="InterPro" id="IPR034686">
    <property type="entry name" value="Terpene_cyclase-like_2"/>
</dbReference>
<dbReference type="GO" id="GO:0008299">
    <property type="term" value="P:isoprenoid biosynthetic process"/>
    <property type="evidence" value="ECO:0007669"/>
    <property type="project" value="UniProtKB-ARBA"/>
</dbReference>
<organism evidence="5 6">
    <name type="scientific">Podospora fimiseda</name>
    <dbReference type="NCBI Taxonomy" id="252190"/>
    <lineage>
        <taxon>Eukaryota</taxon>
        <taxon>Fungi</taxon>
        <taxon>Dikarya</taxon>
        <taxon>Ascomycota</taxon>
        <taxon>Pezizomycotina</taxon>
        <taxon>Sordariomycetes</taxon>
        <taxon>Sordariomycetidae</taxon>
        <taxon>Sordariales</taxon>
        <taxon>Podosporaceae</taxon>
        <taxon>Podospora</taxon>
    </lineage>
</organism>
<evidence type="ECO:0000256" key="4">
    <source>
        <dbReference type="RuleBase" id="RU366034"/>
    </source>
</evidence>
<reference evidence="5" key="1">
    <citation type="journal article" date="2023" name="Mol. Phylogenet. Evol.">
        <title>Genome-scale phylogeny and comparative genomics of the fungal order Sordariales.</title>
        <authorList>
            <person name="Hensen N."/>
            <person name="Bonometti L."/>
            <person name="Westerberg I."/>
            <person name="Brannstrom I.O."/>
            <person name="Guillou S."/>
            <person name="Cros-Aarteil S."/>
            <person name="Calhoun S."/>
            <person name="Haridas S."/>
            <person name="Kuo A."/>
            <person name="Mondo S."/>
            <person name="Pangilinan J."/>
            <person name="Riley R."/>
            <person name="LaButti K."/>
            <person name="Andreopoulos B."/>
            <person name="Lipzen A."/>
            <person name="Chen C."/>
            <person name="Yan M."/>
            <person name="Daum C."/>
            <person name="Ng V."/>
            <person name="Clum A."/>
            <person name="Steindorff A."/>
            <person name="Ohm R.A."/>
            <person name="Martin F."/>
            <person name="Silar P."/>
            <person name="Natvig D.O."/>
            <person name="Lalanne C."/>
            <person name="Gautier V."/>
            <person name="Ament-Velasquez S.L."/>
            <person name="Kruys A."/>
            <person name="Hutchinson M.I."/>
            <person name="Powell A.J."/>
            <person name="Barry K."/>
            <person name="Miller A.N."/>
            <person name="Grigoriev I.V."/>
            <person name="Debuchy R."/>
            <person name="Gladieux P."/>
            <person name="Hiltunen Thoren M."/>
            <person name="Johannesson H."/>
        </authorList>
    </citation>
    <scope>NUCLEOTIDE SEQUENCE</scope>
    <source>
        <strain evidence="5">CBS 990.96</strain>
    </source>
</reference>
<proteinExistence type="inferred from homology"/>
<dbReference type="PANTHER" id="PTHR35201:SF4">
    <property type="entry name" value="BETA-PINACENE SYNTHASE-RELATED"/>
    <property type="match status" value="1"/>
</dbReference>
<comment type="caution">
    <text evidence="5">The sequence shown here is derived from an EMBL/GenBank/DDBJ whole genome shotgun (WGS) entry which is preliminary data.</text>
</comment>
<sequence length="355" mass="40525">MICQTLFPTISHPETPLPKSNMSQDHPLRSIIPPTLLPEPILHPDHQEISREVITYLVDTWDWPSARTKKAFISWNLPEVVLFMFPTGVKSRVKLACEFLLLGFLMDGSVFPHYTQKRKKKKEKGKKLTMFIDHFDNQTLLQNSSTVSRLQLLLSSPSTFTPSNKIESMHSSIFTQFLSLDSSLPILQTYISMLQCHCLSDRGTNISSFRTYLSFREIDVGMPICSELMYWTEPDLLKLTTTQREKLRPLERIANYHVSILNDVFSFDREWKAAREQGEGAVMVNGVMVLSEELGVGVGVGRGVCVGIVRGWETEFLGLVEEMGLEGELMKRAVKGIERRMAGAEGYSWRTRRYL</sequence>
<evidence type="ECO:0000256" key="3">
    <source>
        <dbReference type="ARBA" id="ARBA00022842"/>
    </source>
</evidence>
<evidence type="ECO:0000313" key="6">
    <source>
        <dbReference type="Proteomes" id="UP001301958"/>
    </source>
</evidence>
<keyword evidence="4" id="KW-0479">Metal-binding</keyword>